<evidence type="ECO:0000259" key="3">
    <source>
        <dbReference type="Pfam" id="PF03732"/>
    </source>
</evidence>
<dbReference type="Pfam" id="PF03732">
    <property type="entry name" value="Retrotrans_gag"/>
    <property type="match status" value="1"/>
</dbReference>
<evidence type="ECO:0000313" key="5">
    <source>
        <dbReference type="Proteomes" id="UP000429607"/>
    </source>
</evidence>
<dbReference type="EMBL" id="QXFV01004276">
    <property type="protein sequence ID" value="KAE8970610.1"/>
    <property type="molecule type" value="Genomic_DNA"/>
</dbReference>
<organism evidence="4 5">
    <name type="scientific">Phytophthora rubi</name>
    <dbReference type="NCBI Taxonomy" id="129364"/>
    <lineage>
        <taxon>Eukaryota</taxon>
        <taxon>Sar</taxon>
        <taxon>Stramenopiles</taxon>
        <taxon>Oomycota</taxon>
        <taxon>Peronosporomycetes</taxon>
        <taxon>Peronosporales</taxon>
        <taxon>Peronosporaceae</taxon>
        <taxon>Phytophthora</taxon>
    </lineage>
</organism>
<evidence type="ECO:0008006" key="6">
    <source>
        <dbReference type="Google" id="ProtNLM"/>
    </source>
</evidence>
<comment type="caution">
    <text evidence="4">The sequence shown here is derived from an EMBL/GenBank/DDBJ whole genome shotgun (WGS) entry which is preliminary data.</text>
</comment>
<dbReference type="Pfam" id="PF01217">
    <property type="entry name" value="Clat_adaptor_s"/>
    <property type="match status" value="1"/>
</dbReference>
<proteinExistence type="predicted"/>
<reference evidence="4 5" key="1">
    <citation type="submission" date="2018-09" db="EMBL/GenBank/DDBJ databases">
        <title>Genomic investigation of the strawberry pathogen Phytophthora fragariae indicates pathogenicity is determined by transcriptional variation in three key races.</title>
        <authorList>
            <person name="Adams T.M."/>
            <person name="Armitage A.D."/>
            <person name="Sobczyk M.K."/>
            <person name="Bates H.J."/>
            <person name="Dunwell J.M."/>
            <person name="Nellist C.F."/>
            <person name="Harrison R.J."/>
        </authorList>
    </citation>
    <scope>NUCLEOTIDE SEQUENCE [LARGE SCALE GENOMIC DNA]</scope>
    <source>
        <strain evidence="4 5">SCRP249</strain>
    </source>
</reference>
<evidence type="ECO:0000256" key="1">
    <source>
        <dbReference type="SAM" id="MobiDB-lite"/>
    </source>
</evidence>
<dbReference type="AlphaFoldDB" id="A0A6A3HL87"/>
<feature type="domain" description="Retrotransposon gag" evidence="3">
    <location>
        <begin position="170"/>
        <end position="241"/>
    </location>
</feature>
<sequence length="917" mass="102973">MLTEGSVGSRISFVATPMVDMDECLVRGNSVVESSDANEDYEDDDWEVRGTVTEAAEAALVSARRISGVEPFARSLVEELDNVTKAEPADDDHKRDLTKEWAREVRDLSAVDNHITPPRLTITAHLPLSSIQPFCGTRNQSEKSMQWLRTFVYGMKATHKPPNTWCVAFELRLYDGAQHRYRQLPRKTKRTWALLSQAFIKYYCAECTRSATARYYSAKRYGKEHVCDYLNRLNSYARNAGVQFEGDGRDAKHHVEHFLDTCDGRGLEECLCHVRVSDIYELEGMIDDILRFSDRNAAREPSLRRYRGQYDDCRPLSAKSSDGSRRSSLAVRRHGYDTTEGCGNVGHPYECSQYSDEKSDDDYGSDPTHRRIEATTESKHRVATNGTLDVIGSMEPVTPAGISRCLFDGKARLLNEAMVGLSNLQGNSDDEPHGMQAVGGPTENLYIPGREWREFRLPRRQPPLSTHEVWIRRSETLVLTITKFRRGRPTWVRLTNMSPKGTRCSTHVPVVLWMLKGKLPNEPGYTRLDSDKYRDWQVLAYAISRNETFFGREQQRYERYVAEQPSAVDRRDYPTPRKILTRATEALRSADECRITSVELTGLAPAVTDDLAGPGVHKPSVVGQEDAMGHDDSEPTSSEDLNADGPAADTGGSGDGGISPTDGSAKPFKHTQGFKTSGAVEVDRSRDGDEDYVPSEGWNDFGAAPTRSDTSDYPDGGATDATERLLDARYASVVDAMPPEYLICDEADATDTFKQRPNETEPMENLENETKLTGYGDKSAFIPDSSETMLTYSEPIGQSRGMDAIQREILIMNGPTPPMPSHARGTLVEELRVRLCRCHCEDRVVSIETWTLLFVEEPDRYFGNVCELDTIFNPYKAYYIQNELFTGYSRQELNKEAILRICAHLSYVPPPLKPCGC</sequence>
<feature type="region of interest" description="Disordered" evidence="1">
    <location>
        <begin position="607"/>
        <end position="718"/>
    </location>
</feature>
<feature type="domain" description="AP complex mu/sigma subunit" evidence="2">
    <location>
        <begin position="853"/>
        <end position="901"/>
    </location>
</feature>
<dbReference type="Proteomes" id="UP000429607">
    <property type="component" value="Unassembled WGS sequence"/>
</dbReference>
<evidence type="ECO:0000313" key="4">
    <source>
        <dbReference type="EMBL" id="KAE8970610.1"/>
    </source>
</evidence>
<evidence type="ECO:0000259" key="2">
    <source>
        <dbReference type="Pfam" id="PF01217"/>
    </source>
</evidence>
<name>A0A6A3HL87_9STRA</name>
<protein>
    <recommendedName>
        <fullName evidence="6">Retrotransposon gag domain-containing protein</fullName>
    </recommendedName>
</protein>
<feature type="region of interest" description="Disordered" evidence="1">
    <location>
        <begin position="347"/>
        <end position="374"/>
    </location>
</feature>
<accession>A0A6A3HL87</accession>
<dbReference type="InterPro" id="IPR005162">
    <property type="entry name" value="Retrotrans_gag_dom"/>
</dbReference>
<gene>
    <name evidence="4" type="ORF">PR001_g27152</name>
</gene>
<dbReference type="Gene3D" id="3.30.450.60">
    <property type="match status" value="1"/>
</dbReference>
<dbReference type="InterPro" id="IPR022775">
    <property type="entry name" value="AP_mu_sigma_su"/>
</dbReference>